<protein>
    <submittedName>
        <fullName evidence="1">Uncharacterized protein</fullName>
    </submittedName>
</protein>
<reference evidence="1" key="1">
    <citation type="submission" date="2020-03" db="EMBL/GenBank/DDBJ databases">
        <title>Castanea mollissima Vanexum genome sequencing.</title>
        <authorList>
            <person name="Staton M."/>
        </authorList>
    </citation>
    <scope>NUCLEOTIDE SEQUENCE</scope>
    <source>
        <tissue evidence="1">Leaf</tissue>
    </source>
</reference>
<dbReference type="PANTHER" id="PTHR34538:SF4">
    <property type="entry name" value="EXPRESSED PROTEIN"/>
    <property type="match status" value="1"/>
</dbReference>
<evidence type="ECO:0000313" key="2">
    <source>
        <dbReference type="Proteomes" id="UP000737018"/>
    </source>
</evidence>
<dbReference type="Proteomes" id="UP000737018">
    <property type="component" value="Unassembled WGS sequence"/>
</dbReference>
<comment type="caution">
    <text evidence="1">The sequence shown here is derived from an EMBL/GenBank/DDBJ whole genome shotgun (WGS) entry which is preliminary data.</text>
</comment>
<dbReference type="EMBL" id="JRKL02000901">
    <property type="protein sequence ID" value="KAF3967419.1"/>
    <property type="molecule type" value="Genomic_DNA"/>
</dbReference>
<proteinExistence type="predicted"/>
<keyword evidence="2" id="KW-1185">Reference proteome</keyword>
<accession>A0A8J4RFX0</accession>
<name>A0A8J4RFX0_9ROSI</name>
<dbReference type="OrthoDB" id="984078at2759"/>
<dbReference type="AlphaFoldDB" id="A0A8J4RFX0"/>
<evidence type="ECO:0000313" key="1">
    <source>
        <dbReference type="EMBL" id="KAF3967419.1"/>
    </source>
</evidence>
<gene>
    <name evidence="1" type="ORF">CMV_008585</name>
</gene>
<sequence>MKISTMCSFRRMQFWKLSKRIASAGSGFTLLSGKRRAPLDCCHGSYVLRQLVWKLKSQWKQALNQQRSSAQYSYDLHSYSLNFDDGSPHGFR</sequence>
<dbReference type="PANTHER" id="PTHR34538">
    <property type="entry name" value="EXPRESSED PROTEIN"/>
    <property type="match status" value="1"/>
</dbReference>
<organism evidence="1 2">
    <name type="scientific">Castanea mollissima</name>
    <name type="common">Chinese chestnut</name>
    <dbReference type="NCBI Taxonomy" id="60419"/>
    <lineage>
        <taxon>Eukaryota</taxon>
        <taxon>Viridiplantae</taxon>
        <taxon>Streptophyta</taxon>
        <taxon>Embryophyta</taxon>
        <taxon>Tracheophyta</taxon>
        <taxon>Spermatophyta</taxon>
        <taxon>Magnoliopsida</taxon>
        <taxon>eudicotyledons</taxon>
        <taxon>Gunneridae</taxon>
        <taxon>Pentapetalae</taxon>
        <taxon>rosids</taxon>
        <taxon>fabids</taxon>
        <taxon>Fagales</taxon>
        <taxon>Fagaceae</taxon>
        <taxon>Castanea</taxon>
    </lineage>
</organism>